<protein>
    <submittedName>
        <fullName evidence="2">Uncharacterized protein</fullName>
    </submittedName>
</protein>
<feature type="region of interest" description="Disordered" evidence="1">
    <location>
        <begin position="16"/>
        <end position="91"/>
    </location>
</feature>
<reference evidence="2" key="1">
    <citation type="submission" date="2021-01" db="EMBL/GenBank/DDBJ databases">
        <authorList>
            <person name="Zahm M."/>
            <person name="Roques C."/>
            <person name="Cabau C."/>
            <person name="Klopp C."/>
            <person name="Donnadieu C."/>
            <person name="Jouanno E."/>
            <person name="Lampietro C."/>
            <person name="Louis A."/>
            <person name="Herpin A."/>
            <person name="Echchiki A."/>
            <person name="Berthelot C."/>
            <person name="Parey E."/>
            <person name="Roest-Crollius H."/>
            <person name="Braasch I."/>
            <person name="Postlethwait J."/>
            <person name="Bobe J."/>
            <person name="Montfort J."/>
            <person name="Bouchez O."/>
            <person name="Begum T."/>
            <person name="Mejri S."/>
            <person name="Adams A."/>
            <person name="Chen W.-J."/>
            <person name="Guiguen Y."/>
        </authorList>
    </citation>
    <scope>NUCLEOTIDE SEQUENCE</scope>
    <source>
        <tissue evidence="2">Blood</tissue>
    </source>
</reference>
<feature type="region of interest" description="Disordered" evidence="1">
    <location>
        <begin position="840"/>
        <end position="906"/>
    </location>
</feature>
<comment type="caution">
    <text evidence="2">The sequence shown here is derived from an EMBL/GenBank/DDBJ whole genome shotgun (WGS) entry which is preliminary data.</text>
</comment>
<feature type="compositionally biased region" description="Basic and acidic residues" evidence="1">
    <location>
        <begin position="16"/>
        <end position="32"/>
    </location>
</feature>
<feature type="region of interest" description="Disordered" evidence="1">
    <location>
        <begin position="269"/>
        <end position="291"/>
    </location>
</feature>
<dbReference type="Proteomes" id="UP000829720">
    <property type="component" value="Unassembled WGS sequence"/>
</dbReference>
<feature type="compositionally biased region" description="Polar residues" evidence="1">
    <location>
        <begin position="64"/>
        <end position="91"/>
    </location>
</feature>
<accession>A0A8T3CXB0</accession>
<feature type="compositionally biased region" description="Polar residues" evidence="1">
    <location>
        <begin position="109"/>
        <end position="121"/>
    </location>
</feature>
<feature type="compositionally biased region" description="Low complexity" evidence="1">
    <location>
        <begin position="748"/>
        <end position="760"/>
    </location>
</feature>
<dbReference type="OrthoDB" id="2157641at2759"/>
<sequence length="1042" mass="112473">MSQSSKVLHVLVEVRSLPEREGKEARHAEAVDHTAPLRQEVQTQPGIVPGGVPEAKSASERGHTGNSCSPSRVPPTTCQHQKSGSSSTVHRQSLLDDRIGRLFAAVLSPSSNGGSAPMLNSSEHESSYGRGRQSSPVRTDMPAGGEGRRSVVTFSYIEKASVRKVESPRSGPRQAAVAFSADSPCLRRSAEGSPLASTARFCKRMSAPMHLYSPDSSCHSSPALSLRGQAPQRVDPSLCSVARGLAHQAEEFGSPQLKRRVPDGPYELHHTQPRCQSWAGSPAPARSSNTIPYGCPREPEWLKPPCDLPRNPTMTQPSSATLPTFRANRSPEAQIPEQYPGADGKSGKENRFARRVSLPPGDSFGSCGKGMNQLSGPKTASPANSPQTAHRLAMEVARISAVFNEARRSSLPLSQEGMFVPGSPRLGNLPQGCQCSSSQDRGSPSNRCTTMNIPVPHIPAPDIGLPAGTGGYHTFPVQSTDSAAREGVPGGSPALPSRLHRFCLSPAELASPMKDPRLQRATLQVTDTPTLHRHKPPQYTGLGENWSPSLEYEQGARDSPEPAVRLYVGQRGVEPDAEAPVSWTSRQQWGGMAGMECESLREGQQADRRVAGPFPVLQKEAELRTREALLLGPVTLDHPQAQDQWDEQRSGLVPGHWNVSLKPEEDQQPEEEGYLNGRGDRDSTSPESTLSSQRSYEMGQAASGIQSDSGLSSMGPSLRSQKIARAKWEFLFGKPSGDNTSTGSKDASTAPPSGTSSESPTPTPPNSLPLEVQRSASHEVQHVELELVTPPPMAAGASPKTGIIRRTIKYSETDLDAVPLRCYRETDIDEVLADQDEADSAFGSNRSVPGTPGTSGTGSSPLGGGTYERTDGEEEEEEEEEEEKGHGDVVSWASERRHGDRKRHRGFQDEGDVHSLLMKRPLDGFLHCHSALKSPILVTGPRLTSEDTFSRHFESIMESHRAKGTSYCSLDSVDLLTSSGQSVFTFDLPTLTPEVQGQTYQSAREIVGLSFAPWPAGRPPVPRRTPSLRWTRTPPVPRPVRG</sequence>
<feature type="region of interest" description="Disordered" evidence="1">
    <location>
        <begin position="330"/>
        <end position="385"/>
    </location>
</feature>
<organism evidence="2 3">
    <name type="scientific">Albula goreensis</name>
    <dbReference type="NCBI Taxonomy" id="1534307"/>
    <lineage>
        <taxon>Eukaryota</taxon>
        <taxon>Metazoa</taxon>
        <taxon>Chordata</taxon>
        <taxon>Craniata</taxon>
        <taxon>Vertebrata</taxon>
        <taxon>Euteleostomi</taxon>
        <taxon>Actinopterygii</taxon>
        <taxon>Neopterygii</taxon>
        <taxon>Teleostei</taxon>
        <taxon>Albuliformes</taxon>
        <taxon>Albulidae</taxon>
        <taxon>Albula</taxon>
    </lineage>
</organism>
<feature type="compositionally biased region" description="Gly residues" evidence="1">
    <location>
        <begin position="853"/>
        <end position="866"/>
    </location>
</feature>
<dbReference type="AlphaFoldDB" id="A0A8T3CXB0"/>
<keyword evidence="3" id="KW-1185">Reference proteome</keyword>
<evidence type="ECO:0000313" key="3">
    <source>
        <dbReference type="Proteomes" id="UP000829720"/>
    </source>
</evidence>
<evidence type="ECO:0000313" key="2">
    <source>
        <dbReference type="EMBL" id="KAI1887068.1"/>
    </source>
</evidence>
<gene>
    <name evidence="2" type="ORF">AGOR_G00202320</name>
</gene>
<feature type="region of interest" description="Disordered" evidence="1">
    <location>
        <begin position="652"/>
        <end position="718"/>
    </location>
</feature>
<dbReference type="EMBL" id="JAERUA010000019">
    <property type="protein sequence ID" value="KAI1887068.1"/>
    <property type="molecule type" value="Genomic_DNA"/>
</dbReference>
<proteinExistence type="predicted"/>
<name>A0A8T3CXB0_9TELE</name>
<feature type="compositionally biased region" description="Polar residues" evidence="1">
    <location>
        <begin position="372"/>
        <end position="385"/>
    </location>
</feature>
<feature type="compositionally biased region" description="Polar residues" evidence="1">
    <location>
        <begin position="737"/>
        <end position="747"/>
    </location>
</feature>
<feature type="compositionally biased region" description="Polar residues" evidence="1">
    <location>
        <begin position="685"/>
        <end position="695"/>
    </location>
</feature>
<feature type="compositionally biased region" description="Polar residues" evidence="1">
    <location>
        <begin position="703"/>
        <end position="718"/>
    </location>
</feature>
<feature type="region of interest" description="Disordered" evidence="1">
    <location>
        <begin position="109"/>
        <end position="147"/>
    </location>
</feature>
<feature type="region of interest" description="Disordered" evidence="1">
    <location>
        <begin position="530"/>
        <end position="558"/>
    </location>
</feature>
<feature type="region of interest" description="Disordered" evidence="1">
    <location>
        <begin position="1016"/>
        <end position="1042"/>
    </location>
</feature>
<feature type="compositionally biased region" description="Acidic residues" evidence="1">
    <location>
        <begin position="871"/>
        <end position="882"/>
    </location>
</feature>
<evidence type="ECO:0000256" key="1">
    <source>
        <dbReference type="SAM" id="MobiDB-lite"/>
    </source>
</evidence>
<feature type="region of interest" description="Disordered" evidence="1">
    <location>
        <begin position="734"/>
        <end position="770"/>
    </location>
</feature>